<dbReference type="PANTHER" id="PTHR43884:SF20">
    <property type="entry name" value="ACYL-COA DEHYDROGENASE FADE28"/>
    <property type="match status" value="1"/>
</dbReference>
<dbReference type="Proteomes" id="UP000672657">
    <property type="component" value="Unassembled WGS sequence"/>
</dbReference>
<dbReference type="Gene3D" id="1.10.540.10">
    <property type="entry name" value="Acyl-CoA dehydrogenase/oxidase, N-terminal domain"/>
    <property type="match status" value="1"/>
</dbReference>
<sequence>MSDSHDDRRMLQESVRRYVERDYGFEQRRAARAEPGGFSRRHWQAFAGFGWLALGLPEACGGFGDAADQAVLAEALGSAQPAEPWLANAALCGPLLAASGDAAHAATAAAMAEGRTMLALAAWEPQGRYDAFDVATSAEPRHGGGASDWILDGRKTLVLAGGSADMVLVLARTSGQRRDRDGLTLFAVPAGTRGIAIEALPTYDGRQTATVTLRRVSVPDSARVGAVGGAWPGVEAAIDRATTMACAEAVGTMARAFELTRDYLVTREQFGRPLSANQVIRHRLVDLYVSVEQARAITEAAAAALHDDASARMRAVSLAKAFVSVAGRALGEDAVQLYGAVGMTDEMEVGHCYKRLAALANLFGDADWHYERLSAIDSATQALAA</sequence>
<gene>
    <name evidence="9" type="primary">redW_1</name>
    <name evidence="9" type="ORF">LMG26411_04179</name>
</gene>
<dbReference type="InterPro" id="IPR006091">
    <property type="entry name" value="Acyl-CoA_Oxase/DH_mid-dom"/>
</dbReference>
<feature type="domain" description="Acyl-CoA dehydrogenase/oxidase N-terminal" evidence="8">
    <location>
        <begin position="6"/>
        <end position="104"/>
    </location>
</feature>
<evidence type="ECO:0000256" key="2">
    <source>
        <dbReference type="ARBA" id="ARBA00009347"/>
    </source>
</evidence>
<dbReference type="SUPFAM" id="SSF47203">
    <property type="entry name" value="Acyl-CoA dehydrogenase C-terminal domain-like"/>
    <property type="match status" value="1"/>
</dbReference>
<dbReference type="InterPro" id="IPR009075">
    <property type="entry name" value="AcylCo_DH/oxidase_C"/>
</dbReference>
<reference evidence="9 10" key="1">
    <citation type="submission" date="2021-03" db="EMBL/GenBank/DDBJ databases">
        <authorList>
            <person name="Peeters C."/>
        </authorList>
    </citation>
    <scope>NUCLEOTIDE SEQUENCE [LARGE SCALE GENOMIC DNA]</scope>
    <source>
        <strain evidence="9 10">LMG 26411</strain>
    </source>
</reference>
<comment type="caution">
    <text evidence="9">The sequence shown here is derived from an EMBL/GenBank/DDBJ whole genome shotgun (WGS) entry which is preliminary data.</text>
</comment>
<name>A0ABN7Q104_9BURK</name>
<dbReference type="Pfam" id="PF02770">
    <property type="entry name" value="Acyl-CoA_dh_M"/>
    <property type="match status" value="1"/>
</dbReference>
<dbReference type="CDD" id="cd00567">
    <property type="entry name" value="ACAD"/>
    <property type="match status" value="1"/>
</dbReference>
<dbReference type="InterPro" id="IPR009100">
    <property type="entry name" value="AcylCoA_DH/oxidase_NM_dom_sf"/>
</dbReference>
<evidence type="ECO:0000259" key="7">
    <source>
        <dbReference type="Pfam" id="PF02770"/>
    </source>
</evidence>
<dbReference type="RefSeq" id="WP_211955173.1">
    <property type="nucleotide sequence ID" value="NZ_CAJPVI010000026.1"/>
</dbReference>
<organism evidence="9 10">
    <name type="scientific">Cupriavidus numazuensis</name>
    <dbReference type="NCBI Taxonomy" id="221992"/>
    <lineage>
        <taxon>Bacteria</taxon>
        <taxon>Pseudomonadati</taxon>
        <taxon>Pseudomonadota</taxon>
        <taxon>Betaproteobacteria</taxon>
        <taxon>Burkholderiales</taxon>
        <taxon>Burkholderiaceae</taxon>
        <taxon>Cupriavidus</taxon>
    </lineage>
</organism>
<dbReference type="Gene3D" id="1.20.140.10">
    <property type="entry name" value="Butyryl-CoA Dehydrogenase, subunit A, domain 3"/>
    <property type="match status" value="1"/>
</dbReference>
<dbReference type="SUPFAM" id="SSF56645">
    <property type="entry name" value="Acyl-CoA dehydrogenase NM domain-like"/>
    <property type="match status" value="1"/>
</dbReference>
<comment type="cofactor">
    <cofactor evidence="1">
        <name>FAD</name>
        <dbReference type="ChEBI" id="CHEBI:57692"/>
    </cofactor>
</comment>
<evidence type="ECO:0000313" key="9">
    <source>
        <dbReference type="EMBL" id="CAG2152379.1"/>
    </source>
</evidence>
<dbReference type="InterPro" id="IPR037069">
    <property type="entry name" value="AcylCoA_DH/ox_N_sf"/>
</dbReference>
<evidence type="ECO:0000256" key="4">
    <source>
        <dbReference type="ARBA" id="ARBA00022827"/>
    </source>
</evidence>
<dbReference type="Pfam" id="PF02771">
    <property type="entry name" value="Acyl-CoA_dh_N"/>
    <property type="match status" value="1"/>
</dbReference>
<protein>
    <submittedName>
        <fullName evidence="9">L-prolyl-[peptidyl-carrier protein] dehydrogenase</fullName>
        <ecNumber evidence="9">1.3.8.14</ecNumber>
    </submittedName>
</protein>
<dbReference type="EC" id="1.3.8.14" evidence="9"/>
<evidence type="ECO:0000256" key="1">
    <source>
        <dbReference type="ARBA" id="ARBA00001974"/>
    </source>
</evidence>
<keyword evidence="4" id="KW-0274">FAD</keyword>
<dbReference type="GO" id="GO:0016491">
    <property type="term" value="F:oxidoreductase activity"/>
    <property type="evidence" value="ECO:0007669"/>
    <property type="project" value="UniProtKB-KW"/>
</dbReference>
<dbReference type="Gene3D" id="2.40.110.10">
    <property type="entry name" value="Butyryl-CoA Dehydrogenase, subunit A, domain 2"/>
    <property type="match status" value="1"/>
</dbReference>
<comment type="similarity">
    <text evidence="2">Belongs to the acyl-CoA dehydrogenase family.</text>
</comment>
<evidence type="ECO:0000256" key="3">
    <source>
        <dbReference type="ARBA" id="ARBA00022630"/>
    </source>
</evidence>
<dbReference type="InterPro" id="IPR013786">
    <property type="entry name" value="AcylCoA_DH/ox_N"/>
</dbReference>
<accession>A0ABN7Q104</accession>
<dbReference type="InterPro" id="IPR036250">
    <property type="entry name" value="AcylCo_DH-like_C"/>
</dbReference>
<keyword evidence="5 9" id="KW-0560">Oxidoreductase</keyword>
<proteinExistence type="inferred from homology"/>
<evidence type="ECO:0000256" key="5">
    <source>
        <dbReference type="ARBA" id="ARBA00023002"/>
    </source>
</evidence>
<dbReference type="Pfam" id="PF00441">
    <property type="entry name" value="Acyl-CoA_dh_1"/>
    <property type="match status" value="1"/>
</dbReference>
<feature type="domain" description="Acyl-CoA oxidase/dehydrogenase middle" evidence="7">
    <location>
        <begin position="119"/>
        <end position="213"/>
    </location>
</feature>
<evidence type="ECO:0000259" key="8">
    <source>
        <dbReference type="Pfam" id="PF02771"/>
    </source>
</evidence>
<keyword evidence="10" id="KW-1185">Reference proteome</keyword>
<dbReference type="EMBL" id="CAJPVI010000026">
    <property type="protein sequence ID" value="CAG2152379.1"/>
    <property type="molecule type" value="Genomic_DNA"/>
</dbReference>
<dbReference type="InterPro" id="IPR046373">
    <property type="entry name" value="Acyl-CoA_Oxase/DH_mid-dom_sf"/>
</dbReference>
<evidence type="ECO:0000313" key="10">
    <source>
        <dbReference type="Proteomes" id="UP000672657"/>
    </source>
</evidence>
<evidence type="ECO:0000259" key="6">
    <source>
        <dbReference type="Pfam" id="PF00441"/>
    </source>
</evidence>
<feature type="domain" description="Acyl-CoA dehydrogenase/oxidase C-terminal" evidence="6">
    <location>
        <begin position="236"/>
        <end position="368"/>
    </location>
</feature>
<dbReference type="PANTHER" id="PTHR43884">
    <property type="entry name" value="ACYL-COA DEHYDROGENASE"/>
    <property type="match status" value="1"/>
</dbReference>
<keyword evidence="3" id="KW-0285">Flavoprotein</keyword>